<dbReference type="EMBL" id="CYYA01000011">
    <property type="protein sequence ID" value="CUN07327.1"/>
    <property type="molecule type" value="Genomic_DNA"/>
</dbReference>
<dbReference type="RefSeq" id="WP_021740678.1">
    <property type="nucleotide sequence ID" value="NZ_CABKSU010000116.1"/>
</dbReference>
<dbReference type="STRING" id="39490.ERS852448_01740"/>
<dbReference type="GeneID" id="42787958"/>
<reference evidence="1 2" key="1">
    <citation type="submission" date="2015-09" db="EMBL/GenBank/DDBJ databases">
        <authorList>
            <consortium name="Pathogen Informatics"/>
        </authorList>
    </citation>
    <scope>NUCLEOTIDE SEQUENCE [LARGE SCALE GENOMIC DNA]</scope>
    <source>
        <strain evidence="1 2">2789STDY5608891</strain>
    </source>
</reference>
<gene>
    <name evidence="1" type="ORF">ERS852448_01740</name>
</gene>
<evidence type="ECO:0000313" key="1">
    <source>
        <dbReference type="EMBL" id="CUN07327.1"/>
    </source>
</evidence>
<evidence type="ECO:0000313" key="2">
    <source>
        <dbReference type="Proteomes" id="UP000095492"/>
    </source>
</evidence>
<sequence>MREAGILYCNCCGKKIPEGYSRETEDFFHFEKTWGYFSGKDGTRQTADICEFCMEQWIAQFRIPPQTVERTEIFEC</sequence>
<dbReference type="AlphaFoldDB" id="A0A173TYZ5"/>
<name>A0A173TYZ5_EUBRA</name>
<accession>A0A173TYZ5</accession>
<dbReference type="OrthoDB" id="9797806at2"/>
<protein>
    <submittedName>
        <fullName evidence="1">Uncharacterized protein</fullName>
    </submittedName>
</protein>
<proteinExistence type="predicted"/>
<organism evidence="1 2">
    <name type="scientific">Eubacterium ramulus</name>
    <dbReference type="NCBI Taxonomy" id="39490"/>
    <lineage>
        <taxon>Bacteria</taxon>
        <taxon>Bacillati</taxon>
        <taxon>Bacillota</taxon>
        <taxon>Clostridia</taxon>
        <taxon>Eubacteriales</taxon>
        <taxon>Eubacteriaceae</taxon>
        <taxon>Eubacterium</taxon>
    </lineage>
</organism>
<dbReference type="Proteomes" id="UP000095492">
    <property type="component" value="Unassembled WGS sequence"/>
</dbReference>